<dbReference type="NCBIfam" id="TIGR01764">
    <property type="entry name" value="excise"/>
    <property type="match status" value="1"/>
</dbReference>
<feature type="domain" description="Mop" evidence="3">
    <location>
        <begin position="154"/>
        <end position="219"/>
    </location>
</feature>
<dbReference type="EMBL" id="CP002801">
    <property type="protein sequence ID" value="AEH10447.1"/>
    <property type="molecule type" value="Genomic_DNA"/>
</dbReference>
<evidence type="ECO:0000256" key="1">
    <source>
        <dbReference type="ARBA" id="ARBA00022505"/>
    </source>
</evidence>
<keyword evidence="1 2" id="KW-0500">Molybdenum</keyword>
<dbReference type="Gene3D" id="2.40.50.100">
    <property type="match status" value="1"/>
</dbReference>
<dbReference type="GO" id="GO:0015689">
    <property type="term" value="P:molybdate ion transport"/>
    <property type="evidence" value="ECO:0007669"/>
    <property type="project" value="InterPro"/>
</dbReference>
<reference evidence="4 5" key="1">
    <citation type="submission" date="2011-05" db="EMBL/GenBank/DDBJ databases">
        <title>Complete sequence of chromosome of Frankia symbiont of Datisca glomerata.</title>
        <authorList>
            <consortium name="US DOE Joint Genome Institute"/>
            <person name="Lucas S."/>
            <person name="Han J."/>
            <person name="Lapidus A."/>
            <person name="Cheng J.-F."/>
            <person name="Goodwin L."/>
            <person name="Pitluck S."/>
            <person name="Peters L."/>
            <person name="Mikhailova N."/>
            <person name="Chertkov O."/>
            <person name="Teshima H."/>
            <person name="Han C."/>
            <person name="Tapia R."/>
            <person name="Land M."/>
            <person name="Hauser L."/>
            <person name="Kyrpides N."/>
            <person name="Ivanova N."/>
            <person name="Pagani I."/>
            <person name="Berry A."/>
            <person name="Pawlowski K."/>
            <person name="Persson T."/>
            <person name="Vanden Heuvel B."/>
            <person name="Benson D."/>
            <person name="Woyke T."/>
        </authorList>
    </citation>
    <scope>NUCLEOTIDE SEQUENCE [LARGE SCALE GENOMIC DNA]</scope>
    <source>
        <strain evidence="5">4085684</strain>
    </source>
</reference>
<organism evidence="4 5">
    <name type="scientific">Candidatus Protofrankia datiscae</name>
    <dbReference type="NCBI Taxonomy" id="2716812"/>
    <lineage>
        <taxon>Bacteria</taxon>
        <taxon>Bacillati</taxon>
        <taxon>Actinomycetota</taxon>
        <taxon>Actinomycetes</taxon>
        <taxon>Frankiales</taxon>
        <taxon>Frankiaceae</taxon>
        <taxon>Protofrankia</taxon>
    </lineage>
</organism>
<dbReference type="Proteomes" id="UP000001549">
    <property type="component" value="Chromosome"/>
</dbReference>
<evidence type="ECO:0000313" key="4">
    <source>
        <dbReference type="EMBL" id="AEH10447.1"/>
    </source>
</evidence>
<evidence type="ECO:0000256" key="2">
    <source>
        <dbReference type="PROSITE-ProRule" id="PRU01213"/>
    </source>
</evidence>
<dbReference type="STRING" id="656024.FsymDg_3138"/>
<dbReference type="eggNOG" id="COG0789">
    <property type="taxonomic scope" value="Bacteria"/>
</dbReference>
<dbReference type="SUPFAM" id="SSF50331">
    <property type="entry name" value="MOP-like"/>
    <property type="match status" value="1"/>
</dbReference>
<dbReference type="HOGENOM" id="CLU_107520_0_0_11"/>
<proteinExistence type="predicted"/>
<protein>
    <submittedName>
        <fullName evidence="4">Molybdenum-pterin binding protein</fullName>
    </submittedName>
</protein>
<dbReference type="AlphaFoldDB" id="F8AYE4"/>
<dbReference type="GO" id="GO:0006355">
    <property type="term" value="P:regulation of DNA-templated transcription"/>
    <property type="evidence" value="ECO:0007669"/>
    <property type="project" value="InterPro"/>
</dbReference>
<dbReference type="eggNOG" id="COG3585">
    <property type="taxonomic scope" value="Bacteria"/>
</dbReference>
<dbReference type="KEGG" id="fsy:FsymDg_3138"/>
<dbReference type="InterPro" id="IPR005116">
    <property type="entry name" value="Transp-assoc_OB_typ1"/>
</dbReference>
<gene>
    <name evidence="4" type="ordered locus">FsymDg_3138</name>
</gene>
<dbReference type="InterPro" id="IPR010093">
    <property type="entry name" value="SinI_DNA-bd"/>
</dbReference>
<evidence type="ECO:0000259" key="3">
    <source>
        <dbReference type="PROSITE" id="PS51866"/>
    </source>
</evidence>
<dbReference type="Pfam" id="PF00376">
    <property type="entry name" value="MerR"/>
    <property type="match status" value="1"/>
</dbReference>
<accession>F8AYE4</accession>
<dbReference type="GO" id="GO:0003677">
    <property type="term" value="F:DNA binding"/>
    <property type="evidence" value="ECO:0007669"/>
    <property type="project" value="InterPro"/>
</dbReference>
<name>F8AYE4_9ACTN</name>
<dbReference type="Gene3D" id="1.10.1660.10">
    <property type="match status" value="1"/>
</dbReference>
<keyword evidence="5" id="KW-1185">Reference proteome</keyword>
<dbReference type="InterPro" id="IPR004606">
    <property type="entry name" value="Mop_domain"/>
</dbReference>
<dbReference type="InterPro" id="IPR000551">
    <property type="entry name" value="MerR-type_HTH_dom"/>
</dbReference>
<dbReference type="Pfam" id="PF03459">
    <property type="entry name" value="TOBE"/>
    <property type="match status" value="1"/>
</dbReference>
<evidence type="ECO:0000313" key="5">
    <source>
        <dbReference type="Proteomes" id="UP000001549"/>
    </source>
</evidence>
<dbReference type="InterPro" id="IPR008995">
    <property type="entry name" value="Mo/tungstate-bd_C_term_dom"/>
</dbReference>
<sequence length="224" mass="23391">MAGPRCPSSAVRLPRAVFRRLRPPAVAARMSGTAGRVACSCVSGDGQLRRSAAVSGSVSGEVREVTVYSVPVHATNRRYAGYGACMATLRISDAAGLLGVSDDTVRRWADAGRLPLVRDSSGRQAVEGAALAQFSKELAASSDRPPAADAAVVGESARNRFPGIVTRVVRDGVMAQVEIQAGPHRVVSLMSRESADELGLEPGVVAVASVKSTNVVMELPAQRR</sequence>
<dbReference type="PROSITE" id="PS51866">
    <property type="entry name" value="MOP"/>
    <property type="match status" value="1"/>
</dbReference>